<reference evidence="1" key="1">
    <citation type="submission" date="2020-05" db="EMBL/GenBank/DDBJ databases">
        <authorList>
            <person name="Chiriac C."/>
            <person name="Salcher M."/>
            <person name="Ghai R."/>
            <person name="Kavagutti S V."/>
        </authorList>
    </citation>
    <scope>NUCLEOTIDE SEQUENCE</scope>
</reference>
<sequence>MKWLLPEPKLPCRYAPFDFASVVALVMRLSAALKHSTSCGVTTYSASVRSGSVTPEARLMTKSLL</sequence>
<accession>A0A6J7AV29</accession>
<gene>
    <name evidence="1" type="ORF">UFOPK3139_03047</name>
</gene>
<proteinExistence type="predicted"/>
<dbReference type="AlphaFoldDB" id="A0A6J7AV29"/>
<protein>
    <submittedName>
        <fullName evidence="1">Unannotated protein</fullName>
    </submittedName>
</protein>
<organism evidence="1">
    <name type="scientific">freshwater metagenome</name>
    <dbReference type="NCBI Taxonomy" id="449393"/>
    <lineage>
        <taxon>unclassified sequences</taxon>
        <taxon>metagenomes</taxon>
        <taxon>ecological metagenomes</taxon>
    </lineage>
</organism>
<name>A0A6J7AV29_9ZZZZ</name>
<dbReference type="EMBL" id="CAFABA010000202">
    <property type="protein sequence ID" value="CAB4836603.1"/>
    <property type="molecule type" value="Genomic_DNA"/>
</dbReference>
<evidence type="ECO:0000313" key="1">
    <source>
        <dbReference type="EMBL" id="CAB4836603.1"/>
    </source>
</evidence>